<accession>A0A2V3A5A5</accession>
<name>A0A2V3A5A5_9BACI</name>
<organism evidence="3 4">
    <name type="scientific">Cytobacillus oceanisediminis</name>
    <dbReference type="NCBI Taxonomy" id="665099"/>
    <lineage>
        <taxon>Bacteria</taxon>
        <taxon>Bacillati</taxon>
        <taxon>Bacillota</taxon>
        <taxon>Bacilli</taxon>
        <taxon>Bacillales</taxon>
        <taxon>Bacillaceae</taxon>
        <taxon>Cytobacillus</taxon>
    </lineage>
</organism>
<dbReference type="InterPro" id="IPR025736">
    <property type="entry name" value="PucR_C-HTH_dom"/>
</dbReference>
<feature type="domain" description="PucR C-terminal helix-turn-helix" evidence="2">
    <location>
        <begin position="471"/>
        <end position="528"/>
    </location>
</feature>
<dbReference type="EMBL" id="QGTW01000001">
    <property type="protein sequence ID" value="PWW32277.1"/>
    <property type="molecule type" value="Genomic_DNA"/>
</dbReference>
<dbReference type="InterPro" id="IPR042070">
    <property type="entry name" value="PucR_C-HTH_sf"/>
</dbReference>
<evidence type="ECO:0000313" key="4">
    <source>
        <dbReference type="Proteomes" id="UP000247150"/>
    </source>
</evidence>
<dbReference type="PANTHER" id="PTHR33744">
    <property type="entry name" value="CARBOHYDRATE DIACID REGULATOR"/>
    <property type="match status" value="1"/>
</dbReference>
<dbReference type="PANTHER" id="PTHR33744:SF7">
    <property type="entry name" value="PUCR FAMILY TRANSCRIPTIONAL REGULATOR"/>
    <property type="match status" value="1"/>
</dbReference>
<sequence>MKLSKKNMLLPKGDLMITVKEFADVLERDNILLVSGSRQNMNKEIAYLTSMELTEKTSRMKEKGFVMTTFHAFKDVNQMISHLEWMQEIGISAVGFHTAALKAIPKEVIDYSNFNSFPLFEIPQEVPYYIIHEKYNQLVNQRENEQALKIHKLNEKLMEIVLLEKDLNSIVKVIGEYINNVVCVLDPYFDLIAYWKTKEQTRNEIKQLINLIIIQHKENVLKVRFTNREANIAVKMDRLSDQNFKVAPLFSKMNFLGYLIIFQNGTADKYSEEVIKNGIRALSLAAYNKNTLLHYQKSKDIEMLESIFQGESDNKNLSDFYMDLKKVRCIFQVQSSSPETLQSKLQMLSESLIENETNSRLWIYNRKIAGVIDSILDRDRLAKILTDDPGVRIGVSGIEEVNHCSKMKAMYEQSSIGLAHCQVNDTQLAFWDEMGIEKIAYNLQSHHLFQNFDEELLGPLFAYDQEKNASLTETLYTYLKHFFNLQKSSGELFVHPNTVKYRLQKITELMEVDIQNPSNYSMLMLAFSIHSYKQKAGQFQ</sequence>
<reference evidence="3 4" key="1">
    <citation type="submission" date="2018-05" db="EMBL/GenBank/DDBJ databases">
        <title>Freshwater and sediment microbial communities from various areas in North America, analyzing microbe dynamics in response to fracking.</title>
        <authorList>
            <person name="Lamendella R."/>
        </authorList>
    </citation>
    <scope>NUCLEOTIDE SEQUENCE [LARGE SCALE GENOMIC DNA]</scope>
    <source>
        <strain evidence="3 4">15_TX</strain>
    </source>
</reference>
<dbReference type="AlphaFoldDB" id="A0A2V3A5A5"/>
<protein>
    <submittedName>
        <fullName evidence="3">Purine catabolism regulatory family protein</fullName>
    </submittedName>
</protein>
<dbReference type="InterPro" id="IPR012914">
    <property type="entry name" value="PucR_dom"/>
</dbReference>
<gene>
    <name evidence="3" type="ORF">DFO73_101540</name>
</gene>
<feature type="domain" description="Purine catabolism PurC-like" evidence="1">
    <location>
        <begin position="31"/>
        <end position="135"/>
    </location>
</feature>
<evidence type="ECO:0000259" key="2">
    <source>
        <dbReference type="Pfam" id="PF13556"/>
    </source>
</evidence>
<dbReference type="Proteomes" id="UP000247150">
    <property type="component" value="Unassembled WGS sequence"/>
</dbReference>
<comment type="caution">
    <text evidence="3">The sequence shown here is derived from an EMBL/GenBank/DDBJ whole genome shotgun (WGS) entry which is preliminary data.</text>
</comment>
<dbReference type="Pfam" id="PF07905">
    <property type="entry name" value="PucR"/>
    <property type="match status" value="1"/>
</dbReference>
<dbReference type="InterPro" id="IPR051448">
    <property type="entry name" value="CdaR-like_regulators"/>
</dbReference>
<dbReference type="Pfam" id="PF13556">
    <property type="entry name" value="HTH_30"/>
    <property type="match status" value="1"/>
</dbReference>
<proteinExistence type="predicted"/>
<dbReference type="Gene3D" id="1.10.10.2840">
    <property type="entry name" value="PucR C-terminal helix-turn-helix domain"/>
    <property type="match status" value="1"/>
</dbReference>
<evidence type="ECO:0000313" key="3">
    <source>
        <dbReference type="EMBL" id="PWW32277.1"/>
    </source>
</evidence>
<evidence type="ECO:0000259" key="1">
    <source>
        <dbReference type="Pfam" id="PF07905"/>
    </source>
</evidence>